<evidence type="ECO:0000313" key="5">
    <source>
        <dbReference type="Proteomes" id="UP000482578"/>
    </source>
</evidence>
<dbReference type="Gene3D" id="3.30.70.270">
    <property type="match status" value="1"/>
</dbReference>
<dbReference type="PROSITE" id="PS50887">
    <property type="entry name" value="GGDEF"/>
    <property type="match status" value="1"/>
</dbReference>
<dbReference type="CDD" id="cd01949">
    <property type="entry name" value="GGDEF"/>
    <property type="match status" value="1"/>
</dbReference>
<dbReference type="PANTHER" id="PTHR45138:SF9">
    <property type="entry name" value="DIGUANYLATE CYCLASE DGCM-RELATED"/>
    <property type="match status" value="1"/>
</dbReference>
<evidence type="ECO:0000256" key="1">
    <source>
        <dbReference type="ARBA" id="ARBA00012528"/>
    </source>
</evidence>
<dbReference type="InterPro" id="IPR000160">
    <property type="entry name" value="GGDEF_dom"/>
</dbReference>
<dbReference type="AlphaFoldDB" id="A0A6B2KRK7"/>
<gene>
    <name evidence="4" type="ORF">GZH52_07845</name>
</gene>
<feature type="domain" description="GGDEF" evidence="3">
    <location>
        <begin position="215"/>
        <end position="349"/>
    </location>
</feature>
<sequence length="350" mass="38562">MKNFHETLFEAAMLAYGRVLSRYGILEGGEVMREVGKEFLGHLLENGLEFDEQGNDEDIGRLIRVFEANGFASSIDIEADAAGSGATIAFRNVYGYGAYRRLYEYTGNAFLACPVCLCSQHLLGKRGKMVRGHAVDYSPEQRSFSVWREVVDMTDDQESVSALSVEPARIIERTEARQRQAERFAVSDPLTGLPNRRGLETCGAEWLAIAERDTLPFSVLMLDIDHFKLVNDRHGHHVGDIALQAIAHACQQALRQGDLVGRWGGEEFLVLMPQTDAAQAAQAAERLRRAIEHMPIQDGQHGQLWLTASLGVASRPARAVTLQSLIDRADSALYQAKAGGRNRAVSAPAP</sequence>
<dbReference type="InterPro" id="IPR043128">
    <property type="entry name" value="Rev_trsase/Diguanyl_cyclase"/>
</dbReference>
<protein>
    <recommendedName>
        <fullName evidence="1">diguanylate cyclase</fullName>
        <ecNumber evidence="1">2.7.7.65</ecNumber>
    </recommendedName>
</protein>
<dbReference type="SUPFAM" id="SSF55073">
    <property type="entry name" value="Nucleotide cyclase"/>
    <property type="match status" value="1"/>
</dbReference>
<comment type="caution">
    <text evidence="4">The sequence shown here is derived from an EMBL/GenBank/DDBJ whole genome shotgun (WGS) entry which is preliminary data.</text>
</comment>
<name>A0A6B2KRK7_9NEIS</name>
<reference evidence="4 5" key="1">
    <citation type="submission" date="2020-02" db="EMBL/GenBank/DDBJ databases">
        <authorList>
            <person name="Yang Z."/>
        </authorList>
    </citation>
    <scope>NUCLEOTIDE SEQUENCE [LARGE SCALE GENOMIC DNA]</scope>
    <source>
        <strain evidence="4 5">HX-7-9</strain>
    </source>
</reference>
<accession>A0A6B2KRK7</accession>
<evidence type="ECO:0000256" key="2">
    <source>
        <dbReference type="ARBA" id="ARBA00034247"/>
    </source>
</evidence>
<dbReference type="InterPro" id="IPR029787">
    <property type="entry name" value="Nucleotide_cyclase"/>
</dbReference>
<dbReference type="NCBIfam" id="TIGR00254">
    <property type="entry name" value="GGDEF"/>
    <property type="match status" value="1"/>
</dbReference>
<dbReference type="InterPro" id="IPR050469">
    <property type="entry name" value="Diguanylate_Cyclase"/>
</dbReference>
<comment type="catalytic activity">
    <reaction evidence="2">
        <text>2 GTP = 3',3'-c-di-GMP + 2 diphosphate</text>
        <dbReference type="Rhea" id="RHEA:24898"/>
        <dbReference type="ChEBI" id="CHEBI:33019"/>
        <dbReference type="ChEBI" id="CHEBI:37565"/>
        <dbReference type="ChEBI" id="CHEBI:58805"/>
        <dbReference type="EC" id="2.7.7.65"/>
    </reaction>
</comment>
<dbReference type="EMBL" id="JAAGAA010000005">
    <property type="protein sequence ID" value="NDV12713.1"/>
    <property type="molecule type" value="Genomic_DNA"/>
</dbReference>
<dbReference type="FunFam" id="3.30.70.270:FF:000001">
    <property type="entry name" value="Diguanylate cyclase domain protein"/>
    <property type="match status" value="1"/>
</dbReference>
<dbReference type="PANTHER" id="PTHR45138">
    <property type="entry name" value="REGULATORY COMPONENTS OF SENSORY TRANSDUCTION SYSTEM"/>
    <property type="match status" value="1"/>
</dbReference>
<evidence type="ECO:0000313" key="4">
    <source>
        <dbReference type="EMBL" id="NDV12713.1"/>
    </source>
</evidence>
<dbReference type="SMART" id="SM00267">
    <property type="entry name" value="GGDEF"/>
    <property type="match status" value="1"/>
</dbReference>
<dbReference type="Proteomes" id="UP000482578">
    <property type="component" value="Unassembled WGS sequence"/>
</dbReference>
<dbReference type="GO" id="GO:0052621">
    <property type="term" value="F:diguanylate cyclase activity"/>
    <property type="evidence" value="ECO:0007669"/>
    <property type="project" value="UniProtKB-EC"/>
</dbReference>
<keyword evidence="5" id="KW-1185">Reference proteome</keyword>
<dbReference type="EC" id="2.7.7.65" evidence="1"/>
<evidence type="ECO:0000259" key="3">
    <source>
        <dbReference type="PROSITE" id="PS50887"/>
    </source>
</evidence>
<dbReference type="Pfam" id="PF00990">
    <property type="entry name" value="GGDEF"/>
    <property type="match status" value="1"/>
</dbReference>
<organism evidence="4 5">
    <name type="scientific">Crenobacter caeni</name>
    <dbReference type="NCBI Taxonomy" id="2705474"/>
    <lineage>
        <taxon>Bacteria</taxon>
        <taxon>Pseudomonadati</taxon>
        <taxon>Pseudomonadota</taxon>
        <taxon>Betaproteobacteria</taxon>
        <taxon>Neisseriales</taxon>
        <taxon>Neisseriaceae</taxon>
        <taxon>Crenobacter</taxon>
    </lineage>
</organism>
<dbReference type="RefSeq" id="WP_163315923.1">
    <property type="nucleotide sequence ID" value="NZ_JAAGAA010000005.1"/>
</dbReference>
<proteinExistence type="predicted"/>